<proteinExistence type="predicted"/>
<sequence length="137" mass="14798">MPHTRWTLKVGAPGVRALARPDGFLWLGASTGLYRSMASGSTAFCPDRMTPPVASGDALLTARNGDIWVGYDFGGSPSIAAAICATPIPGRAGRRQCDRAGARRIDLGRGRIARQNAAVPFSERRWTRYARRRLVDA</sequence>
<dbReference type="EMBL" id="JBHRVU010000004">
    <property type="protein sequence ID" value="MFC3443230.1"/>
    <property type="molecule type" value="Genomic_DNA"/>
</dbReference>
<accession>A0ABV7NJS2</accession>
<dbReference type="Proteomes" id="UP001595681">
    <property type="component" value="Unassembled WGS sequence"/>
</dbReference>
<protein>
    <submittedName>
        <fullName evidence="1">Uncharacterized protein</fullName>
    </submittedName>
</protein>
<dbReference type="RefSeq" id="WP_380797603.1">
    <property type="nucleotide sequence ID" value="NZ_JBHRVU010000004.1"/>
</dbReference>
<name>A0ABV7NJS2_9SPHN</name>
<evidence type="ECO:0000313" key="1">
    <source>
        <dbReference type="EMBL" id="MFC3443230.1"/>
    </source>
</evidence>
<evidence type="ECO:0000313" key="2">
    <source>
        <dbReference type="Proteomes" id="UP001595681"/>
    </source>
</evidence>
<comment type="caution">
    <text evidence="1">The sequence shown here is derived from an EMBL/GenBank/DDBJ whole genome shotgun (WGS) entry which is preliminary data.</text>
</comment>
<reference evidence="2" key="1">
    <citation type="journal article" date="2019" name="Int. J. Syst. Evol. Microbiol.">
        <title>The Global Catalogue of Microorganisms (GCM) 10K type strain sequencing project: providing services to taxonomists for standard genome sequencing and annotation.</title>
        <authorList>
            <consortium name="The Broad Institute Genomics Platform"/>
            <consortium name="The Broad Institute Genome Sequencing Center for Infectious Disease"/>
            <person name="Wu L."/>
            <person name="Ma J."/>
        </authorList>
    </citation>
    <scope>NUCLEOTIDE SEQUENCE [LARGE SCALE GENOMIC DNA]</scope>
    <source>
        <strain evidence="2">CCM 7491</strain>
    </source>
</reference>
<gene>
    <name evidence="1" type="ORF">ACFOKF_18895</name>
</gene>
<keyword evidence="2" id="KW-1185">Reference proteome</keyword>
<organism evidence="1 2">
    <name type="scientific">Sphingobium rhizovicinum</name>
    <dbReference type="NCBI Taxonomy" id="432308"/>
    <lineage>
        <taxon>Bacteria</taxon>
        <taxon>Pseudomonadati</taxon>
        <taxon>Pseudomonadota</taxon>
        <taxon>Alphaproteobacteria</taxon>
        <taxon>Sphingomonadales</taxon>
        <taxon>Sphingomonadaceae</taxon>
        <taxon>Sphingobium</taxon>
    </lineage>
</organism>